<reference evidence="2" key="1">
    <citation type="journal article" date="2019" name="Int. J. Syst. Evol. Microbiol.">
        <title>The Global Catalogue of Microorganisms (GCM) 10K type strain sequencing project: providing services to taxonomists for standard genome sequencing and annotation.</title>
        <authorList>
            <consortium name="The Broad Institute Genomics Platform"/>
            <consortium name="The Broad Institute Genome Sequencing Center for Infectious Disease"/>
            <person name="Wu L."/>
            <person name="Ma J."/>
        </authorList>
    </citation>
    <scope>NUCLEOTIDE SEQUENCE [LARGE SCALE GENOMIC DNA]</scope>
    <source>
        <strain evidence="2">CGMCC 1.15111</strain>
    </source>
</reference>
<name>A0ABQ3I3E5_9BACT</name>
<comment type="caution">
    <text evidence="1">The sequence shown here is derived from an EMBL/GenBank/DDBJ whole genome shotgun (WGS) entry which is preliminary data.</text>
</comment>
<gene>
    <name evidence="1" type="ORF">GCM10011340_14430</name>
</gene>
<protein>
    <recommendedName>
        <fullName evidence="3">Phosphoribulokinase/uridine kinase domain-containing protein</fullName>
    </recommendedName>
</protein>
<proteinExistence type="predicted"/>
<keyword evidence="2" id="KW-1185">Reference proteome</keyword>
<evidence type="ECO:0000313" key="2">
    <source>
        <dbReference type="Proteomes" id="UP000658258"/>
    </source>
</evidence>
<dbReference type="EMBL" id="BNAG01000002">
    <property type="protein sequence ID" value="GHE60643.1"/>
    <property type="molecule type" value="Genomic_DNA"/>
</dbReference>
<accession>A0ABQ3I3E5</accession>
<organism evidence="1 2">
    <name type="scientific">Roseivirga thermotolerans</name>
    <dbReference type="NCBI Taxonomy" id="1758176"/>
    <lineage>
        <taxon>Bacteria</taxon>
        <taxon>Pseudomonadati</taxon>
        <taxon>Bacteroidota</taxon>
        <taxon>Cytophagia</taxon>
        <taxon>Cytophagales</taxon>
        <taxon>Roseivirgaceae</taxon>
        <taxon>Roseivirga</taxon>
    </lineage>
</organism>
<sequence>MGQLILVAGVSRSGKSSFSKELCALLHDSIHLDQDEFVKAQSEIPTIKDRIDWETPDSIDWNRWRNTIDSSLNENRYVVAEGIFAFTDLQIIKNASLTIAIDIPYETYLQRRMKETRWGNEPEWFLEHVWHSHLKYHNPHKITPDIMLSGTETIDAQQVLLAAQLI</sequence>
<evidence type="ECO:0000313" key="1">
    <source>
        <dbReference type="EMBL" id="GHE60643.1"/>
    </source>
</evidence>
<dbReference type="RefSeq" id="WP_189629560.1">
    <property type="nucleotide sequence ID" value="NZ_BNAG01000002.1"/>
</dbReference>
<dbReference type="InterPro" id="IPR027417">
    <property type="entry name" value="P-loop_NTPase"/>
</dbReference>
<evidence type="ECO:0008006" key="3">
    <source>
        <dbReference type="Google" id="ProtNLM"/>
    </source>
</evidence>
<dbReference type="Proteomes" id="UP000658258">
    <property type="component" value="Unassembled WGS sequence"/>
</dbReference>
<dbReference type="SUPFAM" id="SSF52540">
    <property type="entry name" value="P-loop containing nucleoside triphosphate hydrolases"/>
    <property type="match status" value="1"/>
</dbReference>
<dbReference type="Gene3D" id="3.40.50.300">
    <property type="entry name" value="P-loop containing nucleotide triphosphate hydrolases"/>
    <property type="match status" value="1"/>
</dbReference>